<gene>
    <name evidence="2" type="ordered locus">ANT_14500</name>
</gene>
<sequence>MPKYGSYQSERDREEREQRRQIHPIWRGVGFAFLVLIPLLSYAAAEVFISWNTKSNQFPWPYDLMARPGNFLYNGDPWLYYKAILTLAFMLVLYALFTFVTFLLNSAFAPPRYGPYDVPPIKGRVRKRAR</sequence>
<keyword evidence="1" id="KW-1133">Transmembrane helix</keyword>
<dbReference type="HOGENOM" id="CLU_1933643_0_0_0"/>
<dbReference type="OrthoDB" id="162886at2"/>
<dbReference type="RefSeq" id="WP_013559860.1">
    <property type="nucleotide sequence ID" value="NC_014960.1"/>
</dbReference>
<proteinExistence type="predicted"/>
<name>E8N4W4_ANATU</name>
<keyword evidence="3" id="KW-1185">Reference proteome</keyword>
<feature type="transmembrane region" description="Helical" evidence="1">
    <location>
        <begin position="79"/>
        <end position="104"/>
    </location>
</feature>
<evidence type="ECO:0000313" key="3">
    <source>
        <dbReference type="Proteomes" id="UP000008922"/>
    </source>
</evidence>
<dbReference type="InParanoid" id="E8N4W4"/>
<evidence type="ECO:0000313" key="2">
    <source>
        <dbReference type="EMBL" id="BAJ63478.1"/>
    </source>
</evidence>
<dbReference type="Proteomes" id="UP000008922">
    <property type="component" value="Chromosome"/>
</dbReference>
<dbReference type="AlphaFoldDB" id="E8N4W4"/>
<evidence type="ECO:0000256" key="1">
    <source>
        <dbReference type="SAM" id="Phobius"/>
    </source>
</evidence>
<dbReference type="STRING" id="926569.ANT_14500"/>
<dbReference type="KEGG" id="atm:ANT_14500"/>
<feature type="transmembrane region" description="Helical" evidence="1">
    <location>
        <begin position="25"/>
        <end position="45"/>
    </location>
</feature>
<keyword evidence="1" id="KW-0812">Transmembrane</keyword>
<dbReference type="EMBL" id="AP012029">
    <property type="protein sequence ID" value="BAJ63478.1"/>
    <property type="molecule type" value="Genomic_DNA"/>
</dbReference>
<reference evidence="2 3" key="1">
    <citation type="submission" date="2010-12" db="EMBL/GenBank/DDBJ databases">
        <title>Whole genome sequence of Anaerolinea thermophila UNI-1.</title>
        <authorList>
            <person name="Narita-Yamada S."/>
            <person name="Kishi E."/>
            <person name="Watanabe Y."/>
            <person name="Takasaki K."/>
            <person name="Ankai A."/>
            <person name="Oguchi A."/>
            <person name="Fukui S."/>
            <person name="Takahashi M."/>
            <person name="Yashiro I."/>
            <person name="Hosoyama A."/>
            <person name="Sekiguchi Y."/>
            <person name="Hanada S."/>
            <person name="Fujita N."/>
        </authorList>
    </citation>
    <scope>NUCLEOTIDE SEQUENCE [LARGE SCALE GENOMIC DNA]</scope>
    <source>
        <strain evidence="3">DSM 14523 / JCM 11388 / NBRC 100420 / UNI-1</strain>
    </source>
</reference>
<protein>
    <submittedName>
        <fullName evidence="2">Uncharacterized protein</fullName>
    </submittedName>
</protein>
<organism evidence="2 3">
    <name type="scientific">Anaerolinea thermophila (strain DSM 14523 / JCM 11388 / NBRC 100420 / UNI-1)</name>
    <dbReference type="NCBI Taxonomy" id="926569"/>
    <lineage>
        <taxon>Bacteria</taxon>
        <taxon>Bacillati</taxon>
        <taxon>Chloroflexota</taxon>
        <taxon>Anaerolineae</taxon>
        <taxon>Anaerolineales</taxon>
        <taxon>Anaerolineaceae</taxon>
        <taxon>Anaerolinea</taxon>
    </lineage>
</organism>
<keyword evidence="1" id="KW-0472">Membrane</keyword>
<accession>E8N4W4</accession>